<keyword evidence="11" id="KW-0472">Membrane</keyword>
<evidence type="ECO:0000313" key="16">
    <source>
        <dbReference type="Proteomes" id="UP001642720"/>
    </source>
</evidence>
<evidence type="ECO:0000256" key="4">
    <source>
        <dbReference type="ARBA" id="ARBA00022448"/>
    </source>
</evidence>
<feature type="region of interest" description="Disordered" evidence="13">
    <location>
        <begin position="1"/>
        <end position="62"/>
    </location>
</feature>
<keyword evidence="6" id="KW-0967">Endosome</keyword>
<dbReference type="InterPro" id="IPR001339">
    <property type="entry name" value="mRNA_cap_enzyme_adenylation"/>
</dbReference>
<evidence type="ECO:0000256" key="9">
    <source>
        <dbReference type="ARBA" id="ARBA00023042"/>
    </source>
</evidence>
<dbReference type="Gene3D" id="3.30.1520.10">
    <property type="entry name" value="Phox-like domain"/>
    <property type="match status" value="1"/>
</dbReference>
<keyword evidence="5" id="KW-0507">mRNA processing</keyword>
<dbReference type="PANTHER" id="PTHR46979:SF2">
    <property type="entry name" value="SORTING NEXIN-41"/>
    <property type="match status" value="1"/>
</dbReference>
<evidence type="ECO:0000256" key="8">
    <source>
        <dbReference type="ARBA" id="ARBA00023006"/>
    </source>
</evidence>
<feature type="compositionally biased region" description="Low complexity" evidence="13">
    <location>
        <begin position="20"/>
        <end position="32"/>
    </location>
</feature>
<keyword evidence="8" id="KW-0072">Autophagy</keyword>
<evidence type="ECO:0000256" key="10">
    <source>
        <dbReference type="ARBA" id="ARBA00023121"/>
    </source>
</evidence>
<evidence type="ECO:0000256" key="3">
    <source>
        <dbReference type="ARBA" id="ARBA00012475"/>
    </source>
</evidence>
<comment type="similarity">
    <text evidence="2">Belongs to the sorting nexin family.</text>
</comment>
<dbReference type="SUPFAM" id="SSF50249">
    <property type="entry name" value="Nucleic acid-binding proteins"/>
    <property type="match status" value="1"/>
</dbReference>
<dbReference type="InterPro" id="IPR044106">
    <property type="entry name" value="PX_Snx41/Atg20"/>
</dbReference>
<evidence type="ECO:0000256" key="7">
    <source>
        <dbReference type="ARBA" id="ARBA00022927"/>
    </source>
</evidence>
<feature type="domain" description="PX" evidence="14">
    <location>
        <begin position="93"/>
        <end position="212"/>
    </location>
</feature>
<sequence>MWNDEDNNPYGSSFDRRDSQTSSSAIPSSPTSRDYGVFETSHTPSTGSDDAHSPRAPFSHGVGHVGEEDVLAEDAPPRQKPGGYNSRIEQILYENPNMPIMITDAGKSVESGGRYIVYTIKTGDLEVRRRYSEFASLREALTRLHPTLVIPPIPEKHTMADYAANPTSAKQDQQIIDLRKRMLMVFLNRCRRMDAVREDGVWWRFLDPNSSWSEVLHAHPVASIPKSVLKAPPLDPANPTPAHNFLPVPSSSAKLKAPGAGQDLSASVLQGGGHAIERFPPDASKLSEQELDPYFISYEASIKELEQLLTGPMEKVNRRTLSHLSSLAADLCELGSRYNAFALSEQAPSLGPAIERIGQAADASYIATEELSGTLGASFAEPMRENAQFAGVVRSVLRYRVLKRVQQDMTTEELNKKRALLDQLERSEAEARRIEQYLSNSQQISPPPKRSASVREPPTQHRRDGSQEDTESIDSDFPPTHGDFPTVAPSASQGLPERSTGITHRKMPSTNSITNKIFGPIRHAVQGVVDVDPERTRRDTIGKTRESIIQLEQAQVVSEKDVKEASASVLEDLKRFQKDKEDDLRRYMLAYARSQIEWARKSKQQWEEARAERAMEPKPDGPIESIDEPGIKAEGPLIHTMRREVADLLGRQQTSFPGAQPVSFARQHLDELTKQDYYVCEKSDGIRYLLYLTEDENQGEAHYLIDRKNDYWYITNKSLHFPRENDVSAFHTATLVDGELVWDSLPNGEKEARFLVFDCLVMDGNKLMDRSLDKRLAYFKERLYLPYKKLFKDFPDEKQYQPFIVEMKPFQLGYGIEMMFKQILPSLKHGNDGLIFTCRNTPYKHGTDPHILKWKPPEENTIDLRLRLTFPTVEPDEWERKEGITEPFVDYDSVPKAELYVYKGDGPEKYERFDDLYITEEEWEILKGLNDPLNDRIVECNQDDQRRWRLLRFRDDKHEANHKSTVVSVLESIKDRVSVKDLYDAAGPIRDAWKARQAREMRAQR</sequence>
<dbReference type="Pfam" id="PF00787">
    <property type="entry name" value="PX"/>
    <property type="match status" value="1"/>
</dbReference>
<dbReference type="CDD" id="cd06867">
    <property type="entry name" value="PX_SNX41_42"/>
    <property type="match status" value="1"/>
</dbReference>
<evidence type="ECO:0000256" key="5">
    <source>
        <dbReference type="ARBA" id="ARBA00022664"/>
    </source>
</evidence>
<dbReference type="PANTHER" id="PTHR46979">
    <property type="entry name" value="SORTING NEXIN-41"/>
    <property type="match status" value="1"/>
</dbReference>
<reference evidence="15 16" key="1">
    <citation type="submission" date="2018-01" db="EMBL/GenBank/DDBJ databases">
        <title>Genome characterization of the sugarcane-associated fungus Trichoderma ghanense CCMA-1212 and their application in lignocelulose bioconversion.</title>
        <authorList>
            <person name="Steindorff A.S."/>
            <person name="Mendes T.D."/>
            <person name="Vilela E.S.D."/>
            <person name="Rodrigues D.S."/>
            <person name="Formighieri E.F."/>
            <person name="Melo I.S."/>
            <person name="Favaro L.C.L."/>
        </authorList>
    </citation>
    <scope>NUCLEOTIDE SEQUENCE [LARGE SCALE GENOMIC DNA]</scope>
    <source>
        <strain evidence="15 16">CCMA-1212</strain>
    </source>
</reference>
<evidence type="ECO:0000256" key="12">
    <source>
        <dbReference type="SAM" id="Coils"/>
    </source>
</evidence>
<evidence type="ECO:0000256" key="1">
    <source>
        <dbReference type="ARBA" id="ARBA00004481"/>
    </source>
</evidence>
<dbReference type="InterPro" id="IPR051079">
    <property type="entry name" value="Sorting_Nexin_Autophagy"/>
</dbReference>
<dbReference type="EMBL" id="PPTA01000003">
    <property type="protein sequence ID" value="TFB05409.1"/>
    <property type="molecule type" value="Genomic_DNA"/>
</dbReference>
<evidence type="ECO:0000256" key="11">
    <source>
        <dbReference type="ARBA" id="ARBA00023136"/>
    </source>
</evidence>
<dbReference type="Gene3D" id="2.40.50.140">
    <property type="entry name" value="Nucleic acid-binding proteins"/>
    <property type="match status" value="1"/>
</dbReference>
<dbReference type="SUPFAM" id="SSF56091">
    <property type="entry name" value="DNA ligase/mRNA capping enzyme, catalytic domain"/>
    <property type="match status" value="1"/>
</dbReference>
<name>A0ABY2HAQ3_9HYPO</name>
<gene>
    <name evidence="15" type="ORF">CCMA1212_002879</name>
</gene>
<feature type="coiled-coil region" evidence="12">
    <location>
        <begin position="407"/>
        <end position="437"/>
    </location>
</feature>
<protein>
    <recommendedName>
        <fullName evidence="3">mRNA guanylyltransferase</fullName>
        <ecNumber evidence="3">2.7.7.50</ecNumber>
    </recommendedName>
</protein>
<feature type="region of interest" description="Disordered" evidence="13">
    <location>
        <begin position="437"/>
        <end position="511"/>
    </location>
</feature>
<dbReference type="GeneID" id="300574697"/>
<proteinExistence type="inferred from homology"/>
<dbReference type="InterPro" id="IPR013846">
    <property type="entry name" value="mRNA_cap_enzyme_C"/>
</dbReference>
<dbReference type="InterPro" id="IPR027267">
    <property type="entry name" value="AH/BAR_dom_sf"/>
</dbReference>
<dbReference type="Proteomes" id="UP001642720">
    <property type="component" value="Unassembled WGS sequence"/>
</dbReference>
<dbReference type="CDD" id="cd07895">
    <property type="entry name" value="Adenylation_mRNA_capping"/>
    <property type="match status" value="1"/>
</dbReference>
<keyword evidence="4" id="KW-0813">Transport</keyword>
<accession>A0ABY2HAQ3</accession>
<evidence type="ECO:0000256" key="2">
    <source>
        <dbReference type="ARBA" id="ARBA00010883"/>
    </source>
</evidence>
<dbReference type="PROSITE" id="PS50195">
    <property type="entry name" value="PX"/>
    <property type="match status" value="1"/>
</dbReference>
<dbReference type="Pfam" id="PF03919">
    <property type="entry name" value="mRNA_cap_C"/>
    <property type="match status" value="1"/>
</dbReference>
<dbReference type="Pfam" id="PF01331">
    <property type="entry name" value="mRNA_cap_enzyme"/>
    <property type="match status" value="1"/>
</dbReference>
<evidence type="ECO:0000259" key="14">
    <source>
        <dbReference type="PROSITE" id="PS50195"/>
    </source>
</evidence>
<keyword evidence="7" id="KW-0653">Protein transport</keyword>
<dbReference type="SUPFAM" id="SSF64268">
    <property type="entry name" value="PX domain"/>
    <property type="match status" value="1"/>
</dbReference>
<dbReference type="EC" id="2.7.7.50" evidence="3"/>
<keyword evidence="9" id="KW-0506">mRNA capping</keyword>
<dbReference type="SMART" id="SM00312">
    <property type="entry name" value="PX"/>
    <property type="match status" value="1"/>
</dbReference>
<dbReference type="InterPro" id="IPR012340">
    <property type="entry name" value="NA-bd_OB-fold"/>
</dbReference>
<comment type="caution">
    <text evidence="15">The sequence shown here is derived from an EMBL/GenBank/DDBJ whole genome shotgun (WGS) entry which is preliminary data.</text>
</comment>
<evidence type="ECO:0000313" key="15">
    <source>
        <dbReference type="EMBL" id="TFB05409.1"/>
    </source>
</evidence>
<dbReference type="InterPro" id="IPR001683">
    <property type="entry name" value="PX_dom"/>
</dbReference>
<organism evidence="15 16">
    <name type="scientific">Trichoderma ghanense</name>
    <dbReference type="NCBI Taxonomy" id="65468"/>
    <lineage>
        <taxon>Eukaryota</taxon>
        <taxon>Fungi</taxon>
        <taxon>Dikarya</taxon>
        <taxon>Ascomycota</taxon>
        <taxon>Pezizomycotina</taxon>
        <taxon>Sordariomycetes</taxon>
        <taxon>Hypocreomycetidae</taxon>
        <taxon>Hypocreales</taxon>
        <taxon>Hypocreaceae</taxon>
        <taxon>Trichoderma</taxon>
    </lineage>
</organism>
<dbReference type="Gene3D" id="3.30.470.30">
    <property type="entry name" value="DNA ligase/mRNA capping enzyme"/>
    <property type="match status" value="1"/>
</dbReference>
<comment type="subcellular location">
    <subcellularLocation>
        <location evidence="1">Endosome membrane</location>
        <topology evidence="1">Peripheral membrane protein</topology>
    </subcellularLocation>
</comment>
<dbReference type="Gene3D" id="1.20.1270.60">
    <property type="entry name" value="Arfaptin homology (AH) domain/BAR domain"/>
    <property type="match status" value="2"/>
</dbReference>
<evidence type="ECO:0000256" key="6">
    <source>
        <dbReference type="ARBA" id="ARBA00022753"/>
    </source>
</evidence>
<evidence type="ECO:0000256" key="13">
    <source>
        <dbReference type="SAM" id="MobiDB-lite"/>
    </source>
</evidence>
<dbReference type="InterPro" id="IPR036871">
    <property type="entry name" value="PX_dom_sf"/>
</dbReference>
<dbReference type="RefSeq" id="XP_073561610.1">
    <property type="nucleotide sequence ID" value="XM_073700247.1"/>
</dbReference>
<keyword evidence="16" id="KW-1185">Reference proteome</keyword>
<keyword evidence="12" id="KW-0175">Coiled coil</keyword>
<keyword evidence="10" id="KW-0446">Lipid-binding</keyword>